<keyword evidence="1" id="KW-0732">Signal</keyword>
<comment type="caution">
    <text evidence="2">The sequence shown here is derived from an EMBL/GenBank/DDBJ whole genome shotgun (WGS) entry which is preliminary data.</text>
</comment>
<dbReference type="AlphaFoldDB" id="A0A3M9MET8"/>
<gene>
    <name evidence="2" type="ORF">EFB08_17045</name>
</gene>
<name>A0A3M9MET8_9BACT</name>
<proteinExistence type="predicted"/>
<dbReference type="Proteomes" id="UP000272117">
    <property type="component" value="Unassembled WGS sequence"/>
</dbReference>
<feature type="signal peptide" evidence="1">
    <location>
        <begin position="1"/>
        <end position="26"/>
    </location>
</feature>
<evidence type="ECO:0000256" key="1">
    <source>
        <dbReference type="SAM" id="SignalP"/>
    </source>
</evidence>
<dbReference type="RefSeq" id="WP_123128167.1">
    <property type="nucleotide sequence ID" value="NZ_RJJD01000013.1"/>
</dbReference>
<evidence type="ECO:0000313" key="2">
    <source>
        <dbReference type="EMBL" id="RNI24080.1"/>
    </source>
</evidence>
<feature type="chain" id="PRO_5018021591" evidence="1">
    <location>
        <begin position="27"/>
        <end position="131"/>
    </location>
</feature>
<keyword evidence="3" id="KW-1185">Reference proteome</keyword>
<organism evidence="2 3">
    <name type="scientific">Rufibacter latericius</name>
    <dbReference type="NCBI Taxonomy" id="2487040"/>
    <lineage>
        <taxon>Bacteria</taxon>
        <taxon>Pseudomonadati</taxon>
        <taxon>Bacteroidota</taxon>
        <taxon>Cytophagia</taxon>
        <taxon>Cytophagales</taxon>
        <taxon>Hymenobacteraceae</taxon>
        <taxon>Rufibacter</taxon>
    </lineage>
</organism>
<reference evidence="2 3" key="1">
    <citation type="submission" date="2018-11" db="EMBL/GenBank/DDBJ databases">
        <title>Rufibacter latericius sp. nov., isolated from water in Baiyang Lake.</title>
        <authorList>
            <person name="Yang Y."/>
        </authorList>
    </citation>
    <scope>NUCLEOTIDE SEQUENCE [LARGE SCALE GENOMIC DNA]</scope>
    <source>
        <strain evidence="2 3">R-22-1c-1</strain>
    </source>
</reference>
<dbReference type="EMBL" id="RJJD01000013">
    <property type="protein sequence ID" value="RNI24080.1"/>
    <property type="molecule type" value="Genomic_DNA"/>
</dbReference>
<protein>
    <submittedName>
        <fullName evidence="2">Uncharacterized protein</fullName>
    </submittedName>
</protein>
<accession>A0A3M9MET8</accession>
<sequence length="131" mass="14052">MKTLHKLVHLSLIVALSLASMGFRVAVSQCSGGKGTSIGFFAEPGCCCKKASKKPMKSCNDLSCVMQRGVASHTNLNAPAQQVAKVAKEPGTYPDFTEHIRPSILETIPHFTLPPPVPGRLIGILHQTFII</sequence>
<dbReference type="OrthoDB" id="894338at2"/>
<evidence type="ECO:0000313" key="3">
    <source>
        <dbReference type="Proteomes" id="UP000272117"/>
    </source>
</evidence>